<name>A0A3B0SFE1_9ZZZZ</name>
<organism evidence="1">
    <name type="scientific">hydrothermal vent metagenome</name>
    <dbReference type="NCBI Taxonomy" id="652676"/>
    <lineage>
        <taxon>unclassified sequences</taxon>
        <taxon>metagenomes</taxon>
        <taxon>ecological metagenomes</taxon>
    </lineage>
</organism>
<dbReference type="AlphaFoldDB" id="A0A3B0SFE1"/>
<proteinExistence type="predicted"/>
<dbReference type="EMBL" id="UOEF01000388">
    <property type="protein sequence ID" value="VAW03998.1"/>
    <property type="molecule type" value="Genomic_DNA"/>
</dbReference>
<reference evidence="1" key="1">
    <citation type="submission" date="2018-06" db="EMBL/GenBank/DDBJ databases">
        <authorList>
            <person name="Zhirakovskaya E."/>
        </authorList>
    </citation>
    <scope>NUCLEOTIDE SEQUENCE</scope>
</reference>
<accession>A0A3B0SFE1</accession>
<protein>
    <submittedName>
        <fullName evidence="1">Uncharacterized protein</fullName>
    </submittedName>
</protein>
<sequence length="112" mass="12130">MNTFKSKLIGVGTGTFALMILGTGQAFAWSCEAEYASAEDLITQAEAMVKPDTDSRILALIEEAKGMADGGIINHRKAGERHTGEVGKYKHSDAMRKARWSQQLAGQALFLL</sequence>
<gene>
    <name evidence="1" type="ORF">MNBD_ALPHA04-2251</name>
</gene>
<evidence type="ECO:0000313" key="1">
    <source>
        <dbReference type="EMBL" id="VAW03998.1"/>
    </source>
</evidence>
<feature type="non-terminal residue" evidence="1">
    <location>
        <position position="112"/>
    </location>
</feature>